<proteinExistence type="inferred from homology"/>
<gene>
    <name evidence="3" type="ORF">AAWM_10284</name>
</gene>
<dbReference type="SUPFAM" id="SSF54506">
    <property type="entry name" value="Diaminopimelate epimerase-like"/>
    <property type="match status" value="1"/>
</dbReference>
<feature type="transmembrane region" description="Helical" evidence="2">
    <location>
        <begin position="865"/>
        <end position="885"/>
    </location>
</feature>
<feature type="transmembrane region" description="Helical" evidence="2">
    <location>
        <begin position="503"/>
        <end position="527"/>
    </location>
</feature>
<dbReference type="Proteomes" id="UP000286921">
    <property type="component" value="Unassembled WGS sequence"/>
</dbReference>
<keyword evidence="2" id="KW-0812">Transmembrane</keyword>
<dbReference type="Pfam" id="PF05544">
    <property type="entry name" value="Pro_racemase"/>
    <property type="match status" value="1"/>
</dbReference>
<feature type="transmembrane region" description="Helical" evidence="2">
    <location>
        <begin position="556"/>
        <end position="575"/>
    </location>
</feature>
<dbReference type="FunFam" id="3.10.310.10:FF:000005">
    <property type="entry name" value="Proline racemase"/>
    <property type="match status" value="1"/>
</dbReference>
<evidence type="ECO:0000256" key="2">
    <source>
        <dbReference type="SAM" id="Phobius"/>
    </source>
</evidence>
<comment type="caution">
    <text evidence="3">The sequence shown here is derived from an EMBL/GenBank/DDBJ whole genome shotgun (WGS) entry which is preliminary data.</text>
</comment>
<dbReference type="GO" id="GO:0047580">
    <property type="term" value="F:4-hydroxyproline epimerase activity"/>
    <property type="evidence" value="ECO:0007669"/>
    <property type="project" value="TreeGrafter"/>
</dbReference>
<accession>A0A401L7B3</accession>
<reference evidence="3 4" key="1">
    <citation type="submission" date="2016-09" db="EMBL/GenBank/DDBJ databases">
        <title>Aspergillus awamori IFM 58123T.</title>
        <authorList>
            <person name="Kusuya Y."/>
            <person name="Shimizu M."/>
            <person name="Takahashi H."/>
            <person name="Yaguchi T."/>
        </authorList>
    </citation>
    <scope>NUCLEOTIDE SEQUENCE [LARGE SCALE GENOMIC DNA]</scope>
    <source>
        <strain evidence="3 4">IFM 58123</strain>
    </source>
</reference>
<sequence>MPFSRSINIVGCHAEGEVGDVLIGGVLDVPGKTMFEKLQYFQKNDSLRQLLLNEPRGRAPMNVNVILPSCDPRADAGFLIMESNEYAPMSGSNTMCTATVLLETGMIPMKEPVTQVTLDTAAGLVTVTAECEAGKCKSVEFDNVPAFVLELDFKVQVPGLGQISVDIAYGGMMYLLVQTSSLGLSIDQQHSRELIDIAERIKRATETVYTPVHPENPDITGFSVLEFTDPLQTDKDGSKVATNAVVVTPGRFDRSPCGTGTCARLAVMHARGEIKEGEIFKHRSIIGTEFISRIRGVSKVGDYPAVLPTVKGRAWITAFKQVVLDSTDPFQEANVIKVFSAFPAANVLDRLLHRFYAAHAIEDDNWIHIPTLRSSKMPPKLLGTCITSEAMKSSSPAVRRFGTALHGVLHPYLFQILVKAFEAPYAAIEIAIQSPVYQEASNIGLNFRSSNPYAFYFYYMAFFFSGHAPSLLATSSLLISTFSYFVSPNPQKSFPHNVKSNMWLFSPFVSGAIAMNVVILLVGYRILNLAETHVSLALLTQNGVASDLGQGSWSRFARRAFLVGATLPLYIILLVSTNDRLIQGITTTLVAHTVLAELSTVYCVTSYEVRGAWPRSILVARSVSAADSLTQDQVVNKGKASGSEKSKEHRHIAPNHVVADNLCDRVHQLSPFAAQPDHTFASQSFHLRQTPELEKLFHPNASARWMCGHWRCLIYVILHKVVRAIGWSWSLIEVGSTTWLLQCEVEPVTLRLAGKLLEVDILNGVISTLYDICVALFIFILVYIASMILVIRLFFFTPLITRLSNQVYILQRMQQKFQDLAEAAPNTHRTLKALLIHCIPVISSYYGSIALITRAIGLTKEKLSFIFKIIMISAIYITIYCLPVGSDQASTEPDVAPCKESQGTQDLDTTVSGSVHSDGHDDFPRMGSGYPQTPKEIRSAIFRLAIVVPTLTVWIYFYR</sequence>
<dbReference type="Gene3D" id="3.10.310.10">
    <property type="entry name" value="Diaminopimelate Epimerase, Chain A, domain 1"/>
    <property type="match status" value="2"/>
</dbReference>
<name>A0A401L7B3_ASPAW</name>
<keyword evidence="2" id="KW-0472">Membrane</keyword>
<dbReference type="InterPro" id="IPR008794">
    <property type="entry name" value="Pro_racemase_fam"/>
</dbReference>
<dbReference type="EMBL" id="BDHI01000028">
    <property type="protein sequence ID" value="GCB27399.1"/>
    <property type="molecule type" value="Genomic_DNA"/>
</dbReference>
<keyword evidence="4" id="KW-1185">Reference proteome</keyword>
<evidence type="ECO:0000313" key="4">
    <source>
        <dbReference type="Proteomes" id="UP000286921"/>
    </source>
</evidence>
<dbReference type="PANTHER" id="PTHR33442:SF5">
    <property type="entry name" value="BIFUNCTIONAL TRANS-3-HYDROXY-L-PROLINE DEHYDRATASE_2-EPIMERASE"/>
    <property type="match status" value="1"/>
</dbReference>
<feature type="transmembrane region" description="Helical" evidence="2">
    <location>
        <begin position="456"/>
        <end position="482"/>
    </location>
</feature>
<dbReference type="SFLD" id="SFLDS00028">
    <property type="entry name" value="Proline_Racemase"/>
    <property type="match status" value="1"/>
</dbReference>
<organism evidence="3 4">
    <name type="scientific">Aspergillus awamori</name>
    <name type="common">Black koji mold</name>
    <dbReference type="NCBI Taxonomy" id="105351"/>
    <lineage>
        <taxon>Eukaryota</taxon>
        <taxon>Fungi</taxon>
        <taxon>Dikarya</taxon>
        <taxon>Ascomycota</taxon>
        <taxon>Pezizomycotina</taxon>
        <taxon>Eurotiomycetes</taxon>
        <taxon>Eurotiomycetidae</taxon>
        <taxon>Eurotiales</taxon>
        <taxon>Aspergillaceae</taxon>
        <taxon>Aspergillus</taxon>
    </lineage>
</organism>
<keyword evidence="2" id="KW-1133">Transmembrane helix</keyword>
<evidence type="ECO:0000256" key="1">
    <source>
        <dbReference type="ARBA" id="ARBA00007529"/>
    </source>
</evidence>
<feature type="transmembrane region" description="Helical" evidence="2">
    <location>
        <begin position="772"/>
        <end position="795"/>
    </location>
</feature>
<dbReference type="STRING" id="105351.A0A401L7B3"/>
<evidence type="ECO:0000313" key="3">
    <source>
        <dbReference type="EMBL" id="GCB27399.1"/>
    </source>
</evidence>
<dbReference type="AlphaFoldDB" id="A0A401L7B3"/>
<feature type="transmembrane region" description="Helical" evidence="2">
    <location>
        <begin position="940"/>
        <end position="958"/>
    </location>
</feature>
<feature type="transmembrane region" description="Helical" evidence="2">
    <location>
        <begin position="834"/>
        <end position="853"/>
    </location>
</feature>
<comment type="similarity">
    <text evidence="1">Belongs to the proline racemase family.</text>
</comment>
<dbReference type="PANTHER" id="PTHR33442">
    <property type="entry name" value="TRANS-3-HYDROXY-L-PROLINE DEHYDRATASE"/>
    <property type="match status" value="1"/>
</dbReference>
<protein>
    <submittedName>
        <fullName evidence="3">Trans-3-hydroxy-L-proline dehydratase</fullName>
    </submittedName>
</protein>